<dbReference type="HAMAP" id="MF_00934">
    <property type="entry name" value="23SrRNA_methyltr_J"/>
    <property type="match status" value="1"/>
</dbReference>
<dbReference type="InterPro" id="IPR007473">
    <property type="entry name" value="RlmJ"/>
</dbReference>
<comment type="catalytic activity">
    <reaction evidence="1">
        <text>adenosine(2030) in 23S rRNA + S-adenosyl-L-methionine = N(6)-methyladenosine(2030) in 23S rRNA + S-adenosyl-L-homocysteine + H(+)</text>
        <dbReference type="Rhea" id="RHEA:43736"/>
        <dbReference type="Rhea" id="RHEA-COMP:10668"/>
        <dbReference type="Rhea" id="RHEA-COMP:10669"/>
        <dbReference type="ChEBI" id="CHEBI:15378"/>
        <dbReference type="ChEBI" id="CHEBI:57856"/>
        <dbReference type="ChEBI" id="CHEBI:59789"/>
        <dbReference type="ChEBI" id="CHEBI:74411"/>
        <dbReference type="ChEBI" id="CHEBI:74449"/>
        <dbReference type="EC" id="2.1.1.266"/>
    </reaction>
</comment>
<keyword evidence="1 2" id="KW-0489">Methyltransferase</keyword>
<dbReference type="EMBL" id="QFYP01000001">
    <property type="protein sequence ID" value="RAK58393.1"/>
    <property type="molecule type" value="Genomic_DNA"/>
</dbReference>
<dbReference type="RefSeq" id="WP_111455665.1">
    <property type="nucleotide sequence ID" value="NZ_QFYP01000001.1"/>
</dbReference>
<evidence type="ECO:0000313" key="2">
    <source>
        <dbReference type="EMBL" id="RAK58393.1"/>
    </source>
</evidence>
<dbReference type="SUPFAM" id="SSF53335">
    <property type="entry name" value="S-adenosyl-L-methionine-dependent methyltransferases"/>
    <property type="match status" value="1"/>
</dbReference>
<feature type="binding site" evidence="1">
    <location>
        <position position="117"/>
    </location>
    <ligand>
        <name>S-adenosyl-L-methionine</name>
        <dbReference type="ChEBI" id="CHEBI:59789"/>
    </ligand>
</feature>
<proteinExistence type="inferred from homology"/>
<dbReference type="AlphaFoldDB" id="A0A328ATG8"/>
<comment type="caution">
    <text evidence="2">The sequence shown here is derived from an EMBL/GenBank/DDBJ whole genome shotgun (WGS) entry which is preliminary data.</text>
</comment>
<reference evidence="3" key="1">
    <citation type="submission" date="2018-05" db="EMBL/GenBank/DDBJ databases">
        <authorList>
            <person name="Li X."/>
        </authorList>
    </citation>
    <scope>NUCLEOTIDE SEQUENCE [LARGE SCALE GENOMIC DNA]</scope>
    <source>
        <strain evidence="3">HKS-05</strain>
    </source>
</reference>
<name>A0A328ATG8_9CAUL</name>
<organism evidence="2 3">
    <name type="scientific">Phenylobacterium hankyongense</name>
    <dbReference type="NCBI Taxonomy" id="1813876"/>
    <lineage>
        <taxon>Bacteria</taxon>
        <taxon>Pseudomonadati</taxon>
        <taxon>Pseudomonadota</taxon>
        <taxon>Alphaproteobacteria</taxon>
        <taxon>Caulobacterales</taxon>
        <taxon>Caulobacteraceae</taxon>
        <taxon>Phenylobacterium</taxon>
    </lineage>
</organism>
<dbReference type="GO" id="GO:0003723">
    <property type="term" value="F:RNA binding"/>
    <property type="evidence" value="ECO:0007669"/>
    <property type="project" value="UniProtKB-UniRule"/>
</dbReference>
<protein>
    <recommendedName>
        <fullName evidence="1">Ribosomal RNA large subunit methyltransferase J</fullName>
        <ecNumber evidence="1">2.1.1.266</ecNumber>
    </recommendedName>
    <alternativeName>
        <fullName evidence="1">23S rRNA (adenine(2030)-N6)-methyltransferase</fullName>
    </alternativeName>
    <alternativeName>
        <fullName evidence="1">23S rRNA m6A2030 methyltransferase</fullName>
    </alternativeName>
</protein>
<accession>A0A328ATG8</accession>
<dbReference type="PANTHER" id="PTHR37426">
    <property type="entry name" value="RIBOSOMAL RNA LARGE SUBUNIT METHYLTRANSFERASE J"/>
    <property type="match status" value="1"/>
</dbReference>
<keyword evidence="1" id="KW-0949">S-adenosyl-L-methionine</keyword>
<feature type="active site" description="Proton acceptor" evidence="1">
    <location>
        <position position="162"/>
    </location>
</feature>
<dbReference type="GO" id="GO:0070475">
    <property type="term" value="P:rRNA base methylation"/>
    <property type="evidence" value="ECO:0007669"/>
    <property type="project" value="UniProtKB-UniRule"/>
</dbReference>
<dbReference type="GO" id="GO:0036307">
    <property type="term" value="F:23S rRNA (adenine(2030)-N(6))-methyltransferase activity"/>
    <property type="evidence" value="ECO:0007669"/>
    <property type="project" value="UniProtKB-UniRule"/>
</dbReference>
<sequence>MNYRHAFHAGNFADLVKHAALLQLLGRMTAGAGPLAVIDTHAGRGLYDLAGPEARKSGEADAGIVRLMAARDAPAAFAPLVEAVKALNGGGPVRRYPGSPWLIAERMRAQDSYLACELRAEEHAALRDLLKGRPNVSALCADGYAMAVERCPRQGAVLVLIDPPFERADDYARIVATVAGVRRKNPLAQLLVWLPLKDLETFDAFLRDLEDGAQAPALVAETRMRPLTDPMKMNGCALVLVGGPEEMAPTLEAICGWTAQTLGDRGAGRVHRI</sequence>
<feature type="binding site" evidence="1">
    <location>
        <position position="162"/>
    </location>
    <ligand>
        <name>S-adenosyl-L-methionine</name>
        <dbReference type="ChEBI" id="CHEBI:59789"/>
    </ligand>
</feature>
<evidence type="ECO:0000256" key="1">
    <source>
        <dbReference type="HAMAP-Rule" id="MF_00934"/>
    </source>
</evidence>
<dbReference type="InterPro" id="IPR029063">
    <property type="entry name" value="SAM-dependent_MTases_sf"/>
</dbReference>
<comment type="subunit">
    <text evidence="1">Monomer.</text>
</comment>
<dbReference type="PANTHER" id="PTHR37426:SF1">
    <property type="entry name" value="RIBOSOMAL RNA LARGE SUBUNIT METHYLTRANSFERASE J"/>
    <property type="match status" value="1"/>
</dbReference>
<feature type="binding site" evidence="1">
    <location>
        <position position="41"/>
    </location>
    <ligand>
        <name>S-adenosyl-L-methionine</name>
        <dbReference type="ChEBI" id="CHEBI:59789"/>
    </ligand>
</feature>
<feature type="site" description="Interaction with substrate rRNA" evidence="1">
    <location>
        <position position="3"/>
    </location>
</feature>
<dbReference type="GO" id="GO:0005829">
    <property type="term" value="C:cytosol"/>
    <property type="evidence" value="ECO:0007669"/>
    <property type="project" value="TreeGrafter"/>
</dbReference>
<comment type="function">
    <text evidence="1">Specifically methylates the adenine in position 2030 of 23S rRNA.</text>
</comment>
<comment type="similarity">
    <text evidence="1">Belongs to the RlmJ family.</text>
</comment>
<keyword evidence="1 2" id="KW-0808">Transferase</keyword>
<keyword evidence="3" id="KW-1185">Reference proteome</keyword>
<dbReference type="Proteomes" id="UP000249842">
    <property type="component" value="Unassembled WGS sequence"/>
</dbReference>
<dbReference type="EC" id="2.1.1.266" evidence="1"/>
<dbReference type="OrthoDB" id="9791274at2"/>
<keyword evidence="1" id="KW-0694">RNA-binding</keyword>
<keyword evidence="1" id="KW-0698">rRNA processing</keyword>
<dbReference type="Gene3D" id="3.40.50.150">
    <property type="entry name" value="Vaccinia Virus protein VP39"/>
    <property type="match status" value="1"/>
</dbReference>
<evidence type="ECO:0000313" key="3">
    <source>
        <dbReference type="Proteomes" id="UP000249842"/>
    </source>
</evidence>
<feature type="binding site" evidence="1">
    <location>
        <position position="99"/>
    </location>
    <ligand>
        <name>S-adenosyl-L-methionine</name>
        <dbReference type="ChEBI" id="CHEBI:59789"/>
    </ligand>
</feature>
<dbReference type="Pfam" id="PF04378">
    <property type="entry name" value="RsmJ"/>
    <property type="match status" value="1"/>
</dbReference>
<feature type="binding site" evidence="1">
    <location>
        <position position="18"/>
    </location>
    <ligand>
        <name>S-adenosyl-L-methionine</name>
        <dbReference type="ChEBI" id="CHEBI:59789"/>
    </ligand>
</feature>
<gene>
    <name evidence="1" type="primary">rlmJ</name>
    <name evidence="2" type="ORF">DJ021_00495</name>
</gene>
<feature type="binding site" evidence="1">
    <location>
        <begin position="142"/>
        <end position="143"/>
    </location>
    <ligand>
        <name>S-adenosyl-L-methionine</name>
        <dbReference type="ChEBI" id="CHEBI:59789"/>
    </ligand>
</feature>